<evidence type="ECO:0000313" key="2">
    <source>
        <dbReference type="Proteomes" id="UP000177622"/>
    </source>
</evidence>
<comment type="caution">
    <text evidence="1">The sequence shown here is derived from an EMBL/GenBank/DDBJ whole genome shotgun (WGS) entry which is preliminary data.</text>
</comment>
<evidence type="ECO:0000313" key="1">
    <source>
        <dbReference type="EMBL" id="OGE53271.1"/>
    </source>
</evidence>
<gene>
    <name evidence="1" type="ORF">PENARI_c008G03908</name>
</gene>
<organism evidence="1 2">
    <name type="scientific">Penicillium arizonense</name>
    <dbReference type="NCBI Taxonomy" id="1835702"/>
    <lineage>
        <taxon>Eukaryota</taxon>
        <taxon>Fungi</taxon>
        <taxon>Dikarya</taxon>
        <taxon>Ascomycota</taxon>
        <taxon>Pezizomycotina</taxon>
        <taxon>Eurotiomycetes</taxon>
        <taxon>Eurotiomycetidae</taxon>
        <taxon>Eurotiales</taxon>
        <taxon>Aspergillaceae</taxon>
        <taxon>Penicillium</taxon>
    </lineage>
</organism>
<name>A0A1F5LK05_PENAI</name>
<dbReference type="Proteomes" id="UP000177622">
    <property type="component" value="Unassembled WGS sequence"/>
</dbReference>
<protein>
    <submittedName>
        <fullName evidence="1">Uncharacterized protein</fullName>
    </submittedName>
</protein>
<dbReference type="GeneID" id="34576138"/>
<dbReference type="AlphaFoldDB" id="A0A1F5LK05"/>
<accession>A0A1F5LK05</accession>
<dbReference type="RefSeq" id="XP_022488710.1">
    <property type="nucleotide sequence ID" value="XM_022631404.1"/>
</dbReference>
<dbReference type="EMBL" id="LXJU01000008">
    <property type="protein sequence ID" value="OGE53271.1"/>
    <property type="molecule type" value="Genomic_DNA"/>
</dbReference>
<proteinExistence type="predicted"/>
<sequence>MDDGSTKSVSYWRSSAGQGRWMLNCGESPVGQSEVRARHFTSQKLAHVKLDLQMTLVMLMRSADKRGMYKVERTEDPR</sequence>
<keyword evidence="2" id="KW-1185">Reference proteome</keyword>
<reference evidence="1 2" key="1">
    <citation type="journal article" date="2016" name="Sci. Rep.">
        <title>Penicillium arizonense, a new, genome sequenced fungal species, reveals a high chemical diversity in secreted metabolites.</title>
        <authorList>
            <person name="Grijseels S."/>
            <person name="Nielsen J.C."/>
            <person name="Randelovic M."/>
            <person name="Nielsen J."/>
            <person name="Nielsen K.F."/>
            <person name="Workman M."/>
            <person name="Frisvad J.C."/>
        </authorList>
    </citation>
    <scope>NUCLEOTIDE SEQUENCE [LARGE SCALE GENOMIC DNA]</scope>
    <source>
        <strain evidence="1 2">CBS 141311</strain>
    </source>
</reference>